<sequence>MSKTIIIIIFIFSTLFSADYSNIPLLKWAGPEGTRPKTYEEWIEQNPYTEFQCILDKIVYGNGRAGNVAILTEQSIAGALTNGINQLISNLQLENYTVLSYQISGGTPETLRTFLQNLYNNNNIEGALFIGNLPVAWFEIANDYNQYGYAQFPIDLFYMDLNGTWLDTMNTGNGKYDGHTGNINPEIYVGRLMTTGIGTDTVLLKNYFRKNNAYRYDTLSLQHRALVFCDDDWIPWAPQWANDVSVLYPDTMNYWHAETTRASIYRTKLNTPEAWVALFAHSWPGGHQFRYNNGNSWDTYYSYEYTNQDPPANFYNHFACSFARYTDNGYGGGRAIFNQSYGLGAVGSTKTGSMLEFYYFYYPLSQHKTLGQAFKDWFTHITSDGVTFDELCWHYGMTLLGDPWLKPTGHGLAVAEYKKTIAGNSPIKIIGNLSRAQVIIKLKIEPSSSIRLDIYDCLGKKVKKLIDKTILSQNDYEIIWHFDDDAGRQLPAGVYNVCAEIAGRKFMAKLVHLK</sequence>
<dbReference type="EMBL" id="DTHJ01000162">
    <property type="protein sequence ID" value="HHS63488.1"/>
    <property type="molecule type" value="Genomic_DNA"/>
</dbReference>
<protein>
    <recommendedName>
        <fullName evidence="2">Gingipain domain-containing protein</fullName>
    </recommendedName>
</protein>
<accession>A0A7C6EL90</accession>
<comment type="caution">
    <text evidence="1">The sequence shown here is derived from an EMBL/GenBank/DDBJ whole genome shotgun (WGS) entry which is preliminary data.</text>
</comment>
<evidence type="ECO:0000313" key="1">
    <source>
        <dbReference type="EMBL" id="HHS63488.1"/>
    </source>
</evidence>
<dbReference type="AlphaFoldDB" id="A0A7C6EL90"/>
<reference evidence="1" key="1">
    <citation type="journal article" date="2020" name="mSystems">
        <title>Genome- and Community-Level Interaction Insights into Carbon Utilization and Element Cycling Functions of Hydrothermarchaeota in Hydrothermal Sediment.</title>
        <authorList>
            <person name="Zhou Z."/>
            <person name="Liu Y."/>
            <person name="Xu W."/>
            <person name="Pan J."/>
            <person name="Luo Z.H."/>
            <person name="Li M."/>
        </authorList>
    </citation>
    <scope>NUCLEOTIDE SEQUENCE [LARGE SCALE GENOMIC DNA]</scope>
    <source>
        <strain evidence="1">SpSt-783</strain>
    </source>
</reference>
<gene>
    <name evidence="1" type="ORF">ENV70_07770</name>
</gene>
<organism evidence="1">
    <name type="scientific">candidate division WOR-3 bacterium</name>
    <dbReference type="NCBI Taxonomy" id="2052148"/>
    <lineage>
        <taxon>Bacteria</taxon>
        <taxon>Bacteria division WOR-3</taxon>
    </lineage>
</organism>
<proteinExistence type="predicted"/>
<evidence type="ECO:0008006" key="2">
    <source>
        <dbReference type="Google" id="ProtNLM"/>
    </source>
</evidence>
<name>A0A7C6EL90_UNCW3</name>
<dbReference type="Gene3D" id="2.60.40.4070">
    <property type="match status" value="1"/>
</dbReference>